<comment type="subcellular location">
    <subcellularLocation>
        <location evidence="1">Cell membrane</location>
        <topology evidence="1">Multi-pass membrane protein</topology>
    </subcellularLocation>
</comment>
<dbReference type="RefSeq" id="WP_170022743.1">
    <property type="nucleotide sequence ID" value="NZ_JABCSC020000004.1"/>
</dbReference>
<evidence type="ECO:0000256" key="9">
    <source>
        <dbReference type="ARBA" id="ARBA00029447"/>
    </source>
</evidence>
<feature type="transmembrane region" description="Helical" evidence="11">
    <location>
        <begin position="12"/>
        <end position="32"/>
    </location>
</feature>
<dbReference type="InterPro" id="IPR004089">
    <property type="entry name" value="MCPsignal_dom"/>
</dbReference>
<proteinExistence type="inferred from homology"/>
<sequence length="396" mass="42708">MAADFHVKNAVRWRAGLTLLTGASVGYGLALLFLGTGWLWPMLLLLAAVVLGWLAVHCSARATEAHEAHFAARAAPGLADFCRGLDQTVGEELRAIDEEIARTQALLRDSVALLTGGLQAIAMQSGVQQGIVRAVLNRAESTDQVKGVNVRNFAQDVGRMMSDFVDLLIQVSVQSLTTVHNIDDMVEQTEAIFAAVDEVQGLAKKTNLLALNASIEAARAGEAGKGFGVVADEVRKLAQISETINDRIRERMVGAKESIDRVRETVAGMASRDMNECIGAKAQVQDLLTSVEKINSEFTDHAAEMGGVAQHIEQAVGDSIRSLQFEDIVRQALDDARLRGELLRQLASELQRAAALSASPEELLVLMQRFRDTHGEKVGRGIVSQTSMDAGSVQLF</sequence>
<dbReference type="EMBL" id="JABCSC020000004">
    <property type="protein sequence ID" value="NSL56403.1"/>
    <property type="molecule type" value="Genomic_DNA"/>
</dbReference>
<keyword evidence="4" id="KW-0145">Chemotaxis</keyword>
<evidence type="ECO:0000256" key="1">
    <source>
        <dbReference type="ARBA" id="ARBA00004651"/>
    </source>
</evidence>
<keyword evidence="6 11" id="KW-1133">Transmembrane helix</keyword>
<keyword evidence="7 11" id="KW-0472">Membrane</keyword>
<dbReference type="Proteomes" id="UP000778523">
    <property type="component" value="Unassembled WGS sequence"/>
</dbReference>
<evidence type="ECO:0000256" key="2">
    <source>
        <dbReference type="ARBA" id="ARBA00022475"/>
    </source>
</evidence>
<evidence type="ECO:0000256" key="11">
    <source>
        <dbReference type="SAM" id="Phobius"/>
    </source>
</evidence>
<evidence type="ECO:0000259" key="12">
    <source>
        <dbReference type="PROSITE" id="PS50111"/>
    </source>
</evidence>
<keyword evidence="8 10" id="KW-0807">Transducer</keyword>
<keyword evidence="3" id="KW-0488">Methylation</keyword>
<feature type="domain" description="Methyl-accepting transducer" evidence="12">
    <location>
        <begin position="89"/>
        <end position="327"/>
    </location>
</feature>
<evidence type="ECO:0000256" key="3">
    <source>
        <dbReference type="ARBA" id="ARBA00022481"/>
    </source>
</evidence>
<dbReference type="InterPro" id="IPR004090">
    <property type="entry name" value="Chemotax_Me-accpt_rcpt"/>
</dbReference>
<reference evidence="13 14" key="1">
    <citation type="submission" date="2020-06" db="EMBL/GenBank/DDBJ databases">
        <title>Draft genome of Uliginosibacterium sp. IMCC34675.</title>
        <authorList>
            <person name="Song J."/>
        </authorList>
    </citation>
    <scope>NUCLEOTIDE SEQUENCE [LARGE SCALE GENOMIC DNA]</scope>
    <source>
        <strain evidence="13 14">IMCC34675</strain>
    </source>
</reference>
<gene>
    <name evidence="13" type="ORF">HJ583_015305</name>
</gene>
<comment type="caution">
    <text evidence="13">The sequence shown here is derived from an EMBL/GenBank/DDBJ whole genome shotgun (WGS) entry which is preliminary data.</text>
</comment>
<accession>A0ABX2IHX8</accession>
<keyword evidence="14" id="KW-1185">Reference proteome</keyword>
<evidence type="ECO:0000256" key="4">
    <source>
        <dbReference type="ARBA" id="ARBA00022500"/>
    </source>
</evidence>
<evidence type="ECO:0000256" key="10">
    <source>
        <dbReference type="PROSITE-ProRule" id="PRU00284"/>
    </source>
</evidence>
<name>A0ABX2IHX8_9RHOO</name>
<comment type="similarity">
    <text evidence="9">Belongs to the methyl-accepting chemotaxis (MCP) protein family.</text>
</comment>
<feature type="transmembrane region" description="Helical" evidence="11">
    <location>
        <begin position="38"/>
        <end position="56"/>
    </location>
</feature>
<evidence type="ECO:0000256" key="6">
    <source>
        <dbReference type="ARBA" id="ARBA00022989"/>
    </source>
</evidence>
<protein>
    <recommendedName>
        <fullName evidence="12">Methyl-accepting transducer domain-containing protein</fullName>
    </recommendedName>
</protein>
<evidence type="ECO:0000256" key="7">
    <source>
        <dbReference type="ARBA" id="ARBA00023136"/>
    </source>
</evidence>
<dbReference type="PANTHER" id="PTHR32089">
    <property type="entry name" value="METHYL-ACCEPTING CHEMOTAXIS PROTEIN MCPB"/>
    <property type="match status" value="1"/>
</dbReference>
<dbReference type="Gene3D" id="1.10.287.950">
    <property type="entry name" value="Methyl-accepting chemotaxis protein"/>
    <property type="match status" value="1"/>
</dbReference>
<dbReference type="Pfam" id="PF00015">
    <property type="entry name" value="MCPsignal"/>
    <property type="match status" value="1"/>
</dbReference>
<dbReference type="PRINTS" id="PR00260">
    <property type="entry name" value="CHEMTRNSDUCR"/>
</dbReference>
<keyword evidence="5 11" id="KW-0812">Transmembrane</keyword>
<dbReference type="SUPFAM" id="SSF58104">
    <property type="entry name" value="Methyl-accepting chemotaxis protein (MCP) signaling domain"/>
    <property type="match status" value="1"/>
</dbReference>
<evidence type="ECO:0000313" key="14">
    <source>
        <dbReference type="Proteomes" id="UP000778523"/>
    </source>
</evidence>
<evidence type="ECO:0000256" key="5">
    <source>
        <dbReference type="ARBA" id="ARBA00022692"/>
    </source>
</evidence>
<evidence type="ECO:0000256" key="8">
    <source>
        <dbReference type="ARBA" id="ARBA00023224"/>
    </source>
</evidence>
<evidence type="ECO:0000313" key="13">
    <source>
        <dbReference type="EMBL" id="NSL56403.1"/>
    </source>
</evidence>
<organism evidence="13 14">
    <name type="scientific">Uliginosibacterium aquaticum</name>
    <dbReference type="NCBI Taxonomy" id="2731212"/>
    <lineage>
        <taxon>Bacteria</taxon>
        <taxon>Pseudomonadati</taxon>
        <taxon>Pseudomonadota</taxon>
        <taxon>Betaproteobacteria</taxon>
        <taxon>Rhodocyclales</taxon>
        <taxon>Zoogloeaceae</taxon>
        <taxon>Uliginosibacterium</taxon>
    </lineage>
</organism>
<dbReference type="PANTHER" id="PTHR32089:SF39">
    <property type="entry name" value="METHYL-ACCEPTING CHEMOTAXIS PROTEIN HLYB"/>
    <property type="match status" value="1"/>
</dbReference>
<dbReference type="SMART" id="SM00283">
    <property type="entry name" value="MA"/>
    <property type="match status" value="1"/>
</dbReference>
<keyword evidence="2" id="KW-1003">Cell membrane</keyword>
<dbReference type="PROSITE" id="PS50111">
    <property type="entry name" value="CHEMOTAXIS_TRANSDUC_2"/>
    <property type="match status" value="1"/>
</dbReference>